<feature type="compositionally biased region" description="Basic and acidic residues" evidence="1">
    <location>
        <begin position="360"/>
        <end position="382"/>
    </location>
</feature>
<gene>
    <name evidence="3" type="ORF">NP233_g11014</name>
</gene>
<reference evidence="3" key="1">
    <citation type="submission" date="2022-07" db="EMBL/GenBank/DDBJ databases">
        <title>Genome Sequence of Leucocoprinus birnbaumii.</title>
        <authorList>
            <person name="Buettner E."/>
        </authorList>
    </citation>
    <scope>NUCLEOTIDE SEQUENCE</scope>
    <source>
        <strain evidence="3">VT141</strain>
    </source>
</reference>
<feature type="transmembrane region" description="Helical" evidence="2">
    <location>
        <begin position="159"/>
        <end position="180"/>
    </location>
</feature>
<keyword evidence="4" id="KW-1185">Reference proteome</keyword>
<keyword evidence="2" id="KW-0472">Membrane</keyword>
<accession>A0AAD5VL01</accession>
<keyword evidence="2" id="KW-0812">Transmembrane</keyword>
<protein>
    <submittedName>
        <fullName evidence="3">Uncharacterized protein</fullName>
    </submittedName>
</protein>
<organism evidence="3 4">
    <name type="scientific">Leucocoprinus birnbaumii</name>
    <dbReference type="NCBI Taxonomy" id="56174"/>
    <lineage>
        <taxon>Eukaryota</taxon>
        <taxon>Fungi</taxon>
        <taxon>Dikarya</taxon>
        <taxon>Basidiomycota</taxon>
        <taxon>Agaricomycotina</taxon>
        <taxon>Agaricomycetes</taxon>
        <taxon>Agaricomycetidae</taxon>
        <taxon>Agaricales</taxon>
        <taxon>Agaricineae</taxon>
        <taxon>Agaricaceae</taxon>
        <taxon>Leucocoprinus</taxon>
    </lineage>
</organism>
<evidence type="ECO:0000256" key="2">
    <source>
        <dbReference type="SAM" id="Phobius"/>
    </source>
</evidence>
<evidence type="ECO:0000313" key="3">
    <source>
        <dbReference type="EMBL" id="KAJ3560162.1"/>
    </source>
</evidence>
<feature type="region of interest" description="Disordered" evidence="1">
    <location>
        <begin position="313"/>
        <end position="388"/>
    </location>
</feature>
<dbReference type="AlphaFoldDB" id="A0AAD5VL01"/>
<evidence type="ECO:0000313" key="4">
    <source>
        <dbReference type="Proteomes" id="UP001213000"/>
    </source>
</evidence>
<feature type="transmembrane region" description="Helical" evidence="2">
    <location>
        <begin position="276"/>
        <end position="299"/>
    </location>
</feature>
<name>A0AAD5VL01_9AGAR</name>
<keyword evidence="2" id="KW-1133">Transmembrane helix</keyword>
<feature type="compositionally biased region" description="Polar residues" evidence="1">
    <location>
        <begin position="313"/>
        <end position="328"/>
    </location>
</feature>
<dbReference type="EMBL" id="JANIEX010001226">
    <property type="protein sequence ID" value="KAJ3560162.1"/>
    <property type="molecule type" value="Genomic_DNA"/>
</dbReference>
<evidence type="ECO:0000256" key="1">
    <source>
        <dbReference type="SAM" id="MobiDB-lite"/>
    </source>
</evidence>
<sequence>MEPLQLCRMEFLEFDKQLGLLFEGIRTSLKDLNLLDNLYCACETCKKSGHGLSLHPNSAEALCRLINAIESLRLWLGKLPIVHGCMKSLFRALQDLESILKKQATLSSSASQVSNSKSSEFDDQVSMGLLRVNASLQRVTSVGIPSIALRQENAIEMQLVVLTNTTIITSVAIGLLQVAYSQEIRSQKLSRGIAVVWVSLIQCLVGLLWVRSRAQHRDTIGDEQTKSGFQRLFWYGPNPETVRPDSWNMMMSFLCLLVGTILVADALEKDGEFYGLFKKLCSSLTVIASLVPILFPHFLKLTGSRILRASTEPLVNSSSTPQEGNSKQDGSDFSVLVQDPGQVQESRKGPEGNRTQRASQEQEIRVVIEDPGQKQESQKEGPEGNVTQ</sequence>
<feature type="transmembrane region" description="Helical" evidence="2">
    <location>
        <begin position="247"/>
        <end position="264"/>
    </location>
</feature>
<proteinExistence type="predicted"/>
<feature type="transmembrane region" description="Helical" evidence="2">
    <location>
        <begin position="192"/>
        <end position="210"/>
    </location>
</feature>
<dbReference type="Proteomes" id="UP001213000">
    <property type="component" value="Unassembled WGS sequence"/>
</dbReference>
<comment type="caution">
    <text evidence="3">The sequence shown here is derived from an EMBL/GenBank/DDBJ whole genome shotgun (WGS) entry which is preliminary data.</text>
</comment>